<evidence type="ECO:0000313" key="5">
    <source>
        <dbReference type="Proteomes" id="UP000239899"/>
    </source>
</evidence>
<name>A0A2P6TIY6_CHLSO</name>
<dbReference type="InterPro" id="IPR016024">
    <property type="entry name" value="ARM-type_fold"/>
</dbReference>
<keyword evidence="5" id="KW-1185">Reference proteome</keyword>
<feature type="domain" description="Dynein axonemal assembly factor 5 HEAT-repeat" evidence="2">
    <location>
        <begin position="314"/>
        <end position="497"/>
    </location>
</feature>
<dbReference type="AlphaFoldDB" id="A0A2P6TIY6"/>
<feature type="region of interest" description="Disordered" evidence="1">
    <location>
        <begin position="49"/>
        <end position="77"/>
    </location>
</feature>
<evidence type="ECO:0000313" key="4">
    <source>
        <dbReference type="EMBL" id="PRW39200.1"/>
    </source>
</evidence>
<evidence type="ECO:0000256" key="1">
    <source>
        <dbReference type="SAM" id="MobiDB-lite"/>
    </source>
</evidence>
<sequence>MAGGSRDVDSLWAALKRQTAASAGRRAGPLSGLAGLPGVTSRVRVVDKHAREAAPARPSFISQLGQAPRPDGDAPSDHQALLASLQRDINGLSDPDRSTRRRAVEKLHAALLAPPGVPPDALAAALAGPLLVPLVRLLADQAEKCRELAAAFFAAALPCLPAPNSATQLLPTLVPALAERVGTPPVQEPSEEMRLGLAELVAGPLLGAAAACASSGALPAELLAPLAATVCCQLQDPFADIKKAACSAVPRLAGLAAPEPLPAALLQPLVLALADCLSHQHSRVRLAALQALHALVQAGLPLALMEEAVLPAAQLACLLQQALAELREWTATLRLAAARLLRAALIYGEGEVLPQLPTVMHALRTAVADDDAGVATQAVGCVHVLGVNLPPRHWLPLAAELATAEQQSAAQRTAALVVLSALLYAASRAAVPADDANLQLAVLTLASPQVADAAAATDGGAVRQQVLAACSNLLRWAGPAVAPAAPQLFALLLRLWAADAAAQQAAAAPEQALQPTSSSDSLSAAAVLKQLAAAVGAASAAELCEGYGLALLSAGIQGHEQWTHSQPEWRTLSALLRISSGAALAQLWPAALPALQQIAADHERDPRLRLELLQLLAALLEDDSKAPAWQAPNAAEPLVKGILQPALVWRAGRVPAAVRFAALSAAAAMLAKRRLPAEQLALLAAGGSSEAGSEAGLPSSSSGGLLHSVASCLDEDYEPDTRHLACHTVQLLLEAVGPHLPPAQLAALQPELMRRLDDSSNRVRIAACGALQAWLSSLAVAAASGRSGEGGLADADAFSLASSMLIHLDDGDDEVACAACAVLEQVAVVRPGTVRPLAEAAVAQPAREPLLQRVLAACEQ</sequence>
<dbReference type="EMBL" id="LHPG02000014">
    <property type="protein sequence ID" value="PRW39200.1"/>
    <property type="molecule type" value="Genomic_DNA"/>
</dbReference>
<dbReference type="InterPro" id="IPR056497">
    <property type="entry name" value="HEAT_DAAF5"/>
</dbReference>
<feature type="domain" description="Dynein axonemal assembly factor 5 TPR repeats" evidence="3">
    <location>
        <begin position="92"/>
        <end position="300"/>
    </location>
</feature>
<dbReference type="Gene3D" id="1.25.10.10">
    <property type="entry name" value="Leucine-rich Repeat Variant"/>
    <property type="match status" value="3"/>
</dbReference>
<dbReference type="InterPro" id="IPR057978">
    <property type="entry name" value="TPR_DAAF5"/>
</dbReference>
<organism evidence="4 5">
    <name type="scientific">Chlorella sorokiniana</name>
    <name type="common">Freshwater green alga</name>
    <dbReference type="NCBI Taxonomy" id="3076"/>
    <lineage>
        <taxon>Eukaryota</taxon>
        <taxon>Viridiplantae</taxon>
        <taxon>Chlorophyta</taxon>
        <taxon>core chlorophytes</taxon>
        <taxon>Trebouxiophyceae</taxon>
        <taxon>Chlorellales</taxon>
        <taxon>Chlorellaceae</taxon>
        <taxon>Chlorella clade</taxon>
        <taxon>Chlorella</taxon>
    </lineage>
</organism>
<dbReference type="SUPFAM" id="SSF48371">
    <property type="entry name" value="ARM repeat"/>
    <property type="match status" value="1"/>
</dbReference>
<dbReference type="Pfam" id="PF25757">
    <property type="entry name" value="TPR_DNAAF5"/>
    <property type="match status" value="1"/>
</dbReference>
<reference evidence="4 5" key="1">
    <citation type="journal article" date="2018" name="Plant J.">
        <title>Genome sequences of Chlorella sorokiniana UTEX 1602 and Micractinium conductrix SAG 241.80: implications to maltose excretion by a green alga.</title>
        <authorList>
            <person name="Arriola M.B."/>
            <person name="Velmurugan N."/>
            <person name="Zhang Y."/>
            <person name="Plunkett M.H."/>
            <person name="Hondzo H."/>
            <person name="Barney B.M."/>
        </authorList>
    </citation>
    <scope>NUCLEOTIDE SEQUENCE [LARGE SCALE GENOMIC DNA]</scope>
    <source>
        <strain evidence="5">UTEX 1602</strain>
    </source>
</reference>
<dbReference type="PANTHER" id="PTHR16216:SF2">
    <property type="entry name" value="DYNEIN AXONEMAL ASSEMBLY FACTOR 5"/>
    <property type="match status" value="1"/>
</dbReference>
<dbReference type="Pfam" id="PF24573">
    <property type="entry name" value="HEAT_DAAF5"/>
    <property type="match status" value="1"/>
</dbReference>
<protein>
    <submittedName>
        <fullName evidence="4">Dynein assembly factor axonemal</fullName>
    </submittedName>
</protein>
<dbReference type="STRING" id="3076.A0A2P6TIY6"/>
<comment type="caution">
    <text evidence="4">The sequence shown here is derived from an EMBL/GenBank/DDBJ whole genome shotgun (WGS) entry which is preliminary data.</text>
</comment>
<dbReference type="Proteomes" id="UP000239899">
    <property type="component" value="Unassembled WGS sequence"/>
</dbReference>
<proteinExistence type="predicted"/>
<evidence type="ECO:0000259" key="3">
    <source>
        <dbReference type="Pfam" id="PF25757"/>
    </source>
</evidence>
<dbReference type="InterPro" id="IPR052623">
    <property type="entry name" value="DAAF5"/>
</dbReference>
<accession>A0A2P6TIY6</accession>
<evidence type="ECO:0000259" key="2">
    <source>
        <dbReference type="Pfam" id="PF24573"/>
    </source>
</evidence>
<gene>
    <name evidence="4" type="ORF">C2E21_6891</name>
</gene>
<dbReference type="InterPro" id="IPR011989">
    <property type="entry name" value="ARM-like"/>
</dbReference>
<dbReference type="OrthoDB" id="413572at2759"/>
<dbReference type="PANTHER" id="PTHR16216">
    <property type="entry name" value="DYNEIN ASSEMBLY FACTOR 5, AXONEMAL"/>
    <property type="match status" value="1"/>
</dbReference>